<dbReference type="CDD" id="cd07812">
    <property type="entry name" value="SRPBCC"/>
    <property type="match status" value="1"/>
</dbReference>
<dbReference type="Proteomes" id="UP000463857">
    <property type="component" value="Chromosome"/>
</dbReference>
<sequence>MKLSDGPSTSASVEIEAPADTVFRIVSDLNTPAHSSSEFRGAEWLDGAEPGVGARFRGRNEHPAIGAWETVAEVVAYEPNRVFGYEIPNDDGPPGATWQYTIDERDAGVLLTQSVQMGPGPSGISKAIEMMPEKEDRILQRRLQEHTTNIEANLQTIKRLAEEAGAS</sequence>
<protein>
    <submittedName>
        <fullName evidence="1">SRPBCC family protein</fullName>
    </submittedName>
</protein>
<reference evidence="1 2" key="1">
    <citation type="journal article" date="2018" name="Int. J. Syst. Evol. Microbiol.">
        <title>Epidermidibacterium keratini gen. nov., sp. nov., a member of the family Sporichthyaceae, isolated from keratin epidermis.</title>
        <authorList>
            <person name="Lee D.G."/>
            <person name="Trujillo M.E."/>
            <person name="Kang S."/>
            <person name="Nam J.J."/>
            <person name="Kim Y.J."/>
        </authorList>
    </citation>
    <scope>NUCLEOTIDE SEQUENCE [LARGE SCALE GENOMIC DNA]</scope>
    <source>
        <strain evidence="1 2">EPI-7</strain>
    </source>
</reference>
<dbReference type="SUPFAM" id="SSF55961">
    <property type="entry name" value="Bet v1-like"/>
    <property type="match status" value="1"/>
</dbReference>
<dbReference type="AlphaFoldDB" id="A0A7L4YRX7"/>
<dbReference type="InterPro" id="IPR023393">
    <property type="entry name" value="START-like_dom_sf"/>
</dbReference>
<gene>
    <name evidence="1" type="ORF">EK0264_18095</name>
</gene>
<dbReference type="RefSeq" id="WP_159547125.1">
    <property type="nucleotide sequence ID" value="NZ_CP047156.1"/>
</dbReference>
<dbReference type="InterPro" id="IPR019587">
    <property type="entry name" value="Polyketide_cyclase/dehydratase"/>
</dbReference>
<dbReference type="Pfam" id="PF10604">
    <property type="entry name" value="Polyketide_cyc2"/>
    <property type="match status" value="1"/>
</dbReference>
<dbReference type="InParanoid" id="A0A7L4YRX7"/>
<name>A0A7L4YRX7_9ACTN</name>
<proteinExistence type="predicted"/>
<keyword evidence="2" id="KW-1185">Reference proteome</keyword>
<dbReference type="OrthoDB" id="3779334at2"/>
<dbReference type="EMBL" id="CP047156">
    <property type="protein sequence ID" value="QHC02001.1"/>
    <property type="molecule type" value="Genomic_DNA"/>
</dbReference>
<evidence type="ECO:0000313" key="2">
    <source>
        <dbReference type="Proteomes" id="UP000463857"/>
    </source>
</evidence>
<dbReference type="Gene3D" id="3.30.530.20">
    <property type="match status" value="1"/>
</dbReference>
<evidence type="ECO:0000313" key="1">
    <source>
        <dbReference type="EMBL" id="QHC02001.1"/>
    </source>
</evidence>
<organism evidence="1 2">
    <name type="scientific">Epidermidibacterium keratini</name>
    <dbReference type="NCBI Taxonomy" id="1891644"/>
    <lineage>
        <taxon>Bacteria</taxon>
        <taxon>Bacillati</taxon>
        <taxon>Actinomycetota</taxon>
        <taxon>Actinomycetes</taxon>
        <taxon>Sporichthyales</taxon>
        <taxon>Sporichthyaceae</taxon>
        <taxon>Epidermidibacterium</taxon>
    </lineage>
</organism>
<dbReference type="KEGG" id="eke:EK0264_18095"/>
<accession>A0A7L4YRX7</accession>